<dbReference type="GO" id="GO:0004385">
    <property type="term" value="F:GMP kinase activity"/>
    <property type="evidence" value="ECO:0007669"/>
    <property type="project" value="UniProtKB-EC"/>
</dbReference>
<evidence type="ECO:0000313" key="7">
    <source>
        <dbReference type="EMBL" id="KRK15141.1"/>
    </source>
</evidence>
<dbReference type="GO" id="GO:0005829">
    <property type="term" value="C:cytosol"/>
    <property type="evidence" value="ECO:0007669"/>
    <property type="project" value="TreeGrafter"/>
</dbReference>
<dbReference type="Gene3D" id="3.40.50.300">
    <property type="entry name" value="P-loop containing nucleotide triphosphate hydrolases"/>
    <property type="match status" value="1"/>
</dbReference>
<evidence type="ECO:0000256" key="5">
    <source>
        <dbReference type="ARBA" id="ARBA00048594"/>
    </source>
</evidence>
<gene>
    <name evidence="7" type="ORF">FD22_GL001872</name>
</gene>
<evidence type="ECO:0000259" key="6">
    <source>
        <dbReference type="PROSITE" id="PS50052"/>
    </source>
</evidence>
<sequence length="195" mass="22086">MALLPQRLFVITGATGTGKTTVSQYLTKYYQIPRVITHTTRPPRVGEENGVDYYFENEVSFFTKHYIESVRYADYYYGSSREALAAAWEKCAYASIVLDTKGAVTYVQTLGAQVIPLFLTVEQPASLVTRLTKRGDQREMIAQRVASPEYERDLRLPTALADQAQVIVNDDWLVAQRQLDQIMQNYGLTKSADLI</sequence>
<dbReference type="PROSITE" id="PS50052">
    <property type="entry name" value="GUANYLATE_KINASE_2"/>
    <property type="match status" value="1"/>
</dbReference>
<dbReference type="SUPFAM" id="SSF52540">
    <property type="entry name" value="P-loop containing nucleoside triphosphate hydrolases"/>
    <property type="match status" value="1"/>
</dbReference>
<name>A0A0R1EZX2_9LACO</name>
<dbReference type="PANTHER" id="PTHR23117:SF13">
    <property type="entry name" value="GUANYLATE KINASE"/>
    <property type="match status" value="1"/>
</dbReference>
<evidence type="ECO:0000256" key="3">
    <source>
        <dbReference type="ARBA" id="ARBA00022679"/>
    </source>
</evidence>
<comment type="function">
    <text evidence="1">Essential for recycling GMP and indirectly, cGMP.</text>
</comment>
<dbReference type="AlphaFoldDB" id="A0A0R1EZX2"/>
<feature type="domain" description="Guanylate kinase-like" evidence="6">
    <location>
        <begin position="6"/>
        <end position="184"/>
    </location>
</feature>
<organism evidence="7 8">
    <name type="scientific">Loigolactobacillus coryniformis subsp. coryniformis KCTC 3167 = DSM 20001</name>
    <dbReference type="NCBI Taxonomy" id="913848"/>
    <lineage>
        <taxon>Bacteria</taxon>
        <taxon>Bacillati</taxon>
        <taxon>Bacillota</taxon>
        <taxon>Bacilli</taxon>
        <taxon>Lactobacillales</taxon>
        <taxon>Lactobacillaceae</taxon>
        <taxon>Loigolactobacillus</taxon>
    </lineage>
</organism>
<dbReference type="InterPro" id="IPR008144">
    <property type="entry name" value="Guanylate_kin-like_dom"/>
</dbReference>
<dbReference type="PANTHER" id="PTHR23117">
    <property type="entry name" value="GUANYLATE KINASE-RELATED"/>
    <property type="match status" value="1"/>
</dbReference>
<evidence type="ECO:0000313" key="8">
    <source>
        <dbReference type="Proteomes" id="UP000051181"/>
    </source>
</evidence>
<dbReference type="eggNOG" id="COG0194">
    <property type="taxonomic scope" value="Bacteria"/>
</dbReference>
<evidence type="ECO:0000256" key="1">
    <source>
        <dbReference type="ARBA" id="ARBA00003531"/>
    </source>
</evidence>
<dbReference type="InterPro" id="IPR008145">
    <property type="entry name" value="GK/Ca_channel_bsu"/>
</dbReference>
<protein>
    <submittedName>
        <fullName evidence="7">Guanylate kinase</fullName>
    </submittedName>
</protein>
<evidence type="ECO:0000256" key="2">
    <source>
        <dbReference type="ARBA" id="ARBA00005790"/>
    </source>
</evidence>
<comment type="caution">
    <text evidence="7">The sequence shown here is derived from an EMBL/GenBank/DDBJ whole genome shotgun (WGS) entry which is preliminary data.</text>
</comment>
<comment type="catalytic activity">
    <reaction evidence="5">
        <text>GMP + ATP = GDP + ADP</text>
        <dbReference type="Rhea" id="RHEA:20780"/>
        <dbReference type="ChEBI" id="CHEBI:30616"/>
        <dbReference type="ChEBI" id="CHEBI:58115"/>
        <dbReference type="ChEBI" id="CHEBI:58189"/>
        <dbReference type="ChEBI" id="CHEBI:456216"/>
        <dbReference type="EC" id="2.7.4.8"/>
    </reaction>
</comment>
<dbReference type="PATRIC" id="fig|913848.6.peg.1914"/>
<dbReference type="Pfam" id="PF00625">
    <property type="entry name" value="Guanylate_kin"/>
    <property type="match status" value="1"/>
</dbReference>
<accession>A0A0R1EZX2</accession>
<evidence type="ECO:0000256" key="4">
    <source>
        <dbReference type="ARBA" id="ARBA00022777"/>
    </source>
</evidence>
<reference evidence="7 8" key="1">
    <citation type="journal article" date="2015" name="Genome Announc.">
        <title>Expanding the biotechnology potential of lactobacilli through comparative genomics of 213 strains and associated genera.</title>
        <authorList>
            <person name="Sun Z."/>
            <person name="Harris H.M."/>
            <person name="McCann A."/>
            <person name="Guo C."/>
            <person name="Argimon S."/>
            <person name="Zhang W."/>
            <person name="Yang X."/>
            <person name="Jeffery I.B."/>
            <person name="Cooney J.C."/>
            <person name="Kagawa T.F."/>
            <person name="Liu W."/>
            <person name="Song Y."/>
            <person name="Salvetti E."/>
            <person name="Wrobel A."/>
            <person name="Rasinkangas P."/>
            <person name="Parkhill J."/>
            <person name="Rea M.C."/>
            <person name="O'Sullivan O."/>
            <person name="Ritari J."/>
            <person name="Douillard F.P."/>
            <person name="Paul Ross R."/>
            <person name="Yang R."/>
            <person name="Briner A.E."/>
            <person name="Felis G.E."/>
            <person name="de Vos W.M."/>
            <person name="Barrangou R."/>
            <person name="Klaenhammer T.R."/>
            <person name="Caufield P.W."/>
            <person name="Cui Y."/>
            <person name="Zhang H."/>
            <person name="O'Toole P.W."/>
        </authorList>
    </citation>
    <scope>NUCLEOTIDE SEQUENCE [LARGE SCALE GENOMIC DNA]</scope>
    <source>
        <strain evidence="7 8">DSM 20001</strain>
    </source>
</reference>
<dbReference type="Proteomes" id="UP000051181">
    <property type="component" value="Unassembled WGS sequence"/>
</dbReference>
<dbReference type="EMBL" id="AZCN01000055">
    <property type="protein sequence ID" value="KRK15141.1"/>
    <property type="molecule type" value="Genomic_DNA"/>
</dbReference>
<dbReference type="SMART" id="SM00072">
    <property type="entry name" value="GuKc"/>
    <property type="match status" value="1"/>
</dbReference>
<keyword evidence="3" id="KW-0808">Transferase</keyword>
<proteinExistence type="inferred from homology"/>
<comment type="similarity">
    <text evidence="2">Belongs to the guanylate kinase family.</text>
</comment>
<dbReference type="InterPro" id="IPR027417">
    <property type="entry name" value="P-loop_NTPase"/>
</dbReference>
<keyword evidence="4 7" id="KW-0418">Kinase</keyword>